<keyword evidence="5" id="KW-1185">Reference proteome</keyword>
<sequence length="305" mass="32269">MKKVFYLITFVLSAMTFGQVGINSTTPKTTLDVTGKPTDNTSADGVIAPRLTGNQLKSKDALYIKTTSNFEGQTGAIVFITQAVTGTPAGKTINVTSSGYYYFDGDVWKKLNDSVTPATSSFANSRPGAVKIAMNQSNFLTLSGTQAYGLLMQNSPSTSTNPTYVTGVYPGGVSNGSPSDIVKVVSGSGANNYALLEAPINGNGNFYRLNMSFIMGNNPPAATKYFNVRVESIGTGALIYEDSIVVPGGLNTGHETPFQIFFSTIADNSSINVGYRLVFRVDTAASQGLPGQIGIKIIDIARINQ</sequence>
<reference evidence="5" key="4">
    <citation type="journal article" date="2019" name="Int. J. Syst. Evol. Microbiol.">
        <title>The Global Catalogue of Microorganisms (GCM) 10K type strain sequencing project: providing services to taxonomists for standard genome sequencing and annotation.</title>
        <authorList>
            <consortium name="The Broad Institute Genomics Platform"/>
            <consortium name="The Broad Institute Genome Sequencing Center for Infectious Disease"/>
            <person name="Wu L."/>
            <person name="Ma J."/>
        </authorList>
    </citation>
    <scope>NUCLEOTIDE SEQUENCE [LARGE SCALE GENOMIC DNA]</scope>
    <source>
        <strain evidence="5">CGMCC 1.12707</strain>
    </source>
</reference>
<evidence type="ECO:0000256" key="1">
    <source>
        <dbReference type="SAM" id="SignalP"/>
    </source>
</evidence>
<feature type="signal peptide" evidence="1">
    <location>
        <begin position="1"/>
        <end position="22"/>
    </location>
</feature>
<evidence type="ECO:0000313" key="3">
    <source>
        <dbReference type="EMBL" id="SHK72109.1"/>
    </source>
</evidence>
<dbReference type="Proteomes" id="UP000650994">
    <property type="component" value="Unassembled WGS sequence"/>
</dbReference>
<reference evidence="2" key="5">
    <citation type="submission" date="2024-05" db="EMBL/GenBank/DDBJ databases">
        <authorList>
            <person name="Sun Q."/>
            <person name="Zhou Y."/>
        </authorList>
    </citation>
    <scope>NUCLEOTIDE SEQUENCE</scope>
    <source>
        <strain evidence="2">CGMCC 1.12707</strain>
    </source>
</reference>
<reference evidence="2" key="1">
    <citation type="journal article" date="2014" name="Int. J. Syst. Evol. Microbiol.">
        <title>Complete genome of a new Firmicutes species belonging to the dominant human colonic microbiota ('Ruminococcus bicirculans') reveals two chromosomes and a selective capacity to utilize plant glucans.</title>
        <authorList>
            <consortium name="NISC Comparative Sequencing Program"/>
            <person name="Wegmann U."/>
            <person name="Louis P."/>
            <person name="Goesmann A."/>
            <person name="Henrissat B."/>
            <person name="Duncan S.H."/>
            <person name="Flint H.J."/>
        </authorList>
    </citation>
    <scope>NUCLEOTIDE SEQUENCE</scope>
    <source>
        <strain evidence="2">CGMCC 1.12707</strain>
    </source>
</reference>
<evidence type="ECO:0000313" key="4">
    <source>
        <dbReference type="Proteomes" id="UP000184120"/>
    </source>
</evidence>
<dbReference type="EMBL" id="BMFL01000020">
    <property type="protein sequence ID" value="GGF08118.1"/>
    <property type="molecule type" value="Genomic_DNA"/>
</dbReference>
<dbReference type="OrthoDB" id="1233056at2"/>
<name>A0A1M6USE7_9FLAO</name>
<organism evidence="3 4">
    <name type="scientific">Chishuiella changwenlii</name>
    <dbReference type="NCBI Taxonomy" id="1434701"/>
    <lineage>
        <taxon>Bacteria</taxon>
        <taxon>Pseudomonadati</taxon>
        <taxon>Bacteroidota</taxon>
        <taxon>Flavobacteriia</taxon>
        <taxon>Flavobacteriales</taxon>
        <taxon>Weeksellaceae</taxon>
        <taxon>Chishuiella</taxon>
    </lineage>
</organism>
<proteinExistence type="predicted"/>
<protein>
    <submittedName>
        <fullName evidence="3">Uncharacterized protein</fullName>
    </submittedName>
</protein>
<reference evidence="3" key="3">
    <citation type="submission" date="2016-11" db="EMBL/GenBank/DDBJ databases">
        <authorList>
            <person name="Jaros S."/>
            <person name="Januszkiewicz K."/>
            <person name="Wedrychowicz H."/>
        </authorList>
    </citation>
    <scope>NUCLEOTIDE SEQUENCE [LARGE SCALE GENOMIC DNA]</scope>
    <source>
        <strain evidence="3">DSM 27989</strain>
    </source>
</reference>
<reference evidence="4" key="2">
    <citation type="submission" date="2016-11" db="EMBL/GenBank/DDBJ databases">
        <authorList>
            <person name="Varghese N."/>
            <person name="Submissions S."/>
        </authorList>
    </citation>
    <scope>NUCLEOTIDE SEQUENCE [LARGE SCALE GENOMIC DNA]</scope>
    <source>
        <strain evidence="4">DSM 27989</strain>
    </source>
</reference>
<dbReference type="EMBL" id="FRBH01000003">
    <property type="protein sequence ID" value="SHK72109.1"/>
    <property type="molecule type" value="Genomic_DNA"/>
</dbReference>
<gene>
    <name evidence="2" type="ORF">GCM10010984_26660</name>
    <name evidence="3" type="ORF">SAMN05443634_10339</name>
</gene>
<accession>A0A1M6USE7</accession>
<dbReference type="RefSeq" id="WP_072929914.1">
    <property type="nucleotide sequence ID" value="NZ_BMFL01000020.1"/>
</dbReference>
<dbReference type="Proteomes" id="UP000184120">
    <property type="component" value="Unassembled WGS sequence"/>
</dbReference>
<evidence type="ECO:0000313" key="2">
    <source>
        <dbReference type="EMBL" id="GGF08118.1"/>
    </source>
</evidence>
<keyword evidence="1" id="KW-0732">Signal</keyword>
<evidence type="ECO:0000313" key="5">
    <source>
        <dbReference type="Proteomes" id="UP000650994"/>
    </source>
</evidence>
<feature type="chain" id="PRO_5012455128" evidence="1">
    <location>
        <begin position="23"/>
        <end position="305"/>
    </location>
</feature>
<dbReference type="AlphaFoldDB" id="A0A1M6USE7"/>